<dbReference type="InterPro" id="IPR050963">
    <property type="entry name" value="Sirohydro_Cobaltochel/CbiX"/>
</dbReference>
<dbReference type="InterPro" id="IPR002762">
    <property type="entry name" value="CbiX-like"/>
</dbReference>
<protein>
    <submittedName>
        <fullName evidence="3">Sirohydrochlorin cobaltochelatase</fullName>
        <ecNumber evidence="3">4.99.1.3</ecNumber>
    </submittedName>
</protein>
<organism evidence="3">
    <name type="scientific">mine drainage metagenome</name>
    <dbReference type="NCBI Taxonomy" id="410659"/>
    <lineage>
        <taxon>unclassified sequences</taxon>
        <taxon>metagenomes</taxon>
        <taxon>ecological metagenomes</taxon>
    </lineage>
</organism>
<dbReference type="CDD" id="cd03416">
    <property type="entry name" value="CbiX_SirB_N"/>
    <property type="match status" value="1"/>
</dbReference>
<evidence type="ECO:0000256" key="2">
    <source>
        <dbReference type="ARBA" id="ARBA00023239"/>
    </source>
</evidence>
<evidence type="ECO:0000313" key="3">
    <source>
        <dbReference type="EMBL" id="OIQ90274.1"/>
    </source>
</evidence>
<gene>
    <name evidence="3" type="primary">cbiX_5</name>
    <name evidence="3" type="ORF">GALL_278470</name>
</gene>
<keyword evidence="2 3" id="KW-0456">Lyase</keyword>
<proteinExistence type="predicted"/>
<dbReference type="AlphaFoldDB" id="A0A1J5R4A0"/>
<dbReference type="EC" id="4.99.1.3" evidence="3"/>
<dbReference type="Gene3D" id="3.40.50.1400">
    <property type="match status" value="1"/>
</dbReference>
<dbReference type="GO" id="GO:0016852">
    <property type="term" value="F:sirohydrochlorin cobaltochelatase activity"/>
    <property type="evidence" value="ECO:0007669"/>
    <property type="project" value="UniProtKB-EC"/>
</dbReference>
<dbReference type="GO" id="GO:0046872">
    <property type="term" value="F:metal ion binding"/>
    <property type="evidence" value="ECO:0007669"/>
    <property type="project" value="UniProtKB-KW"/>
</dbReference>
<sequence length="128" mass="13509">MSEPAPPSRLLLLAHGSRQPEWAQPFQAVLAALRAARPDLDIELAYLESMQPSLPQALDDAGASGCALVHLVPLFLGAGGHLRRDIPQAVREAQARHPRLDVRIAAAAGDSPDIVAALAAYALRCAGH</sequence>
<reference evidence="3" key="1">
    <citation type="submission" date="2016-10" db="EMBL/GenBank/DDBJ databases">
        <title>Sequence of Gallionella enrichment culture.</title>
        <authorList>
            <person name="Poehlein A."/>
            <person name="Muehling M."/>
            <person name="Daniel R."/>
        </authorList>
    </citation>
    <scope>NUCLEOTIDE SEQUENCE</scope>
</reference>
<name>A0A1J5R4A0_9ZZZZ</name>
<keyword evidence="1" id="KW-0479">Metal-binding</keyword>
<dbReference type="PANTHER" id="PTHR33542:SF5">
    <property type="entry name" value="FERROCHELATASE CHE1"/>
    <property type="match status" value="1"/>
</dbReference>
<dbReference type="EMBL" id="MLJW01000298">
    <property type="protein sequence ID" value="OIQ90274.1"/>
    <property type="molecule type" value="Genomic_DNA"/>
</dbReference>
<dbReference type="Pfam" id="PF01903">
    <property type="entry name" value="CbiX"/>
    <property type="match status" value="1"/>
</dbReference>
<evidence type="ECO:0000256" key="1">
    <source>
        <dbReference type="ARBA" id="ARBA00022723"/>
    </source>
</evidence>
<dbReference type="SUPFAM" id="SSF53800">
    <property type="entry name" value="Chelatase"/>
    <property type="match status" value="1"/>
</dbReference>
<comment type="caution">
    <text evidence="3">The sequence shown here is derived from an EMBL/GenBank/DDBJ whole genome shotgun (WGS) entry which is preliminary data.</text>
</comment>
<accession>A0A1J5R4A0</accession>
<dbReference type="PANTHER" id="PTHR33542">
    <property type="entry name" value="SIROHYDROCHLORIN FERROCHELATASE, CHLOROPLASTIC"/>
    <property type="match status" value="1"/>
</dbReference>